<name>A0A803Q1K7_CANSA</name>
<protein>
    <recommendedName>
        <fullName evidence="2">Reverse transcriptase Ty1/copia-type domain-containing protein</fullName>
    </recommendedName>
</protein>
<keyword evidence="1" id="KW-0812">Transmembrane</keyword>
<reference evidence="3" key="1">
    <citation type="submission" date="2018-11" db="EMBL/GenBank/DDBJ databases">
        <authorList>
            <person name="Grassa J C."/>
        </authorList>
    </citation>
    <scope>NUCLEOTIDE SEQUENCE [LARGE SCALE GENOMIC DNA]</scope>
</reference>
<sequence length="309" mass="35162">MTQPEGFVDPDHPHHVCKLSKSIYGLKKSPRAWFLKLSFAIVEWEFLASQADTSLFIYRSVTVVIILLIYVDDIIVTGFSDSNIVALLSFLNTKFVVKDLGSLYFFLGIQVHRSTSGLHLSQTKYVFDLLTKTQLLNLKLVTTPMALTHLSLYDGEPHTDVISYRSLIGALQYYTLTRPDISFLVNKLCQFLHVPTSVHYQGAKRVIHYLKGMAHLDILLIPLMNFIALLMLIGHCVSMIDGVLVPTVFIWVITSFHGLQQNRKLFLVLVPCRNTTLLPMSHMKFCGCNLFLGNLAFLFRFFQLFIVIT</sequence>
<dbReference type="PANTHER" id="PTHR11439">
    <property type="entry name" value="GAG-POL-RELATED RETROTRANSPOSON"/>
    <property type="match status" value="1"/>
</dbReference>
<feature type="transmembrane region" description="Helical" evidence="1">
    <location>
        <begin position="239"/>
        <end position="259"/>
    </location>
</feature>
<reference evidence="3" key="2">
    <citation type="submission" date="2021-03" db="UniProtKB">
        <authorList>
            <consortium name="EnsemblPlants"/>
        </authorList>
    </citation>
    <scope>IDENTIFICATION</scope>
</reference>
<evidence type="ECO:0000256" key="1">
    <source>
        <dbReference type="SAM" id="Phobius"/>
    </source>
</evidence>
<proteinExistence type="predicted"/>
<evidence type="ECO:0000313" key="4">
    <source>
        <dbReference type="Proteomes" id="UP000596661"/>
    </source>
</evidence>
<evidence type="ECO:0000313" key="3">
    <source>
        <dbReference type="EnsemblPlants" id="cds.evm.model.07.1164"/>
    </source>
</evidence>
<dbReference type="AlphaFoldDB" id="A0A803Q1K7"/>
<dbReference type="InterPro" id="IPR013103">
    <property type="entry name" value="RVT_2"/>
</dbReference>
<keyword evidence="1" id="KW-1133">Transmembrane helix</keyword>
<dbReference type="InterPro" id="IPR043502">
    <property type="entry name" value="DNA/RNA_pol_sf"/>
</dbReference>
<dbReference type="SUPFAM" id="SSF56672">
    <property type="entry name" value="DNA/RNA polymerases"/>
    <property type="match status" value="1"/>
</dbReference>
<keyword evidence="1" id="KW-0472">Membrane</keyword>
<dbReference type="EnsemblPlants" id="evm.model.07.1164">
    <property type="protein sequence ID" value="cds.evm.model.07.1164"/>
    <property type="gene ID" value="evm.TU.07.1164"/>
</dbReference>
<evidence type="ECO:0000259" key="2">
    <source>
        <dbReference type="Pfam" id="PF07727"/>
    </source>
</evidence>
<accession>A0A803Q1K7</accession>
<organism evidence="3 4">
    <name type="scientific">Cannabis sativa</name>
    <name type="common">Hemp</name>
    <name type="synonym">Marijuana</name>
    <dbReference type="NCBI Taxonomy" id="3483"/>
    <lineage>
        <taxon>Eukaryota</taxon>
        <taxon>Viridiplantae</taxon>
        <taxon>Streptophyta</taxon>
        <taxon>Embryophyta</taxon>
        <taxon>Tracheophyta</taxon>
        <taxon>Spermatophyta</taxon>
        <taxon>Magnoliopsida</taxon>
        <taxon>eudicotyledons</taxon>
        <taxon>Gunneridae</taxon>
        <taxon>Pentapetalae</taxon>
        <taxon>rosids</taxon>
        <taxon>fabids</taxon>
        <taxon>Rosales</taxon>
        <taxon>Cannabaceae</taxon>
        <taxon>Cannabis</taxon>
    </lineage>
</organism>
<keyword evidence="4" id="KW-1185">Reference proteome</keyword>
<dbReference type="Proteomes" id="UP000596661">
    <property type="component" value="Chromosome 7"/>
</dbReference>
<dbReference type="PANTHER" id="PTHR11439:SF455">
    <property type="entry name" value="RLK (RECEPTOR-LIKE PROTEIN KINASE) 8, PUTATIVE-RELATED"/>
    <property type="match status" value="1"/>
</dbReference>
<feature type="transmembrane region" description="Helical" evidence="1">
    <location>
        <begin position="290"/>
        <end position="308"/>
    </location>
</feature>
<dbReference type="Pfam" id="PF07727">
    <property type="entry name" value="RVT_2"/>
    <property type="match status" value="1"/>
</dbReference>
<dbReference type="Gramene" id="evm.model.07.1164">
    <property type="protein sequence ID" value="cds.evm.model.07.1164"/>
    <property type="gene ID" value="evm.TU.07.1164"/>
</dbReference>
<feature type="domain" description="Reverse transcriptase Ty1/copia-type" evidence="2">
    <location>
        <begin position="1"/>
        <end position="145"/>
    </location>
</feature>
<dbReference type="EMBL" id="UZAU01000655">
    <property type="status" value="NOT_ANNOTATED_CDS"/>
    <property type="molecule type" value="Genomic_DNA"/>
</dbReference>